<dbReference type="GO" id="GO:0000731">
    <property type="term" value="P:DNA synthesis involved in DNA repair"/>
    <property type="evidence" value="ECO:0007669"/>
    <property type="project" value="TreeGrafter"/>
</dbReference>
<name>A0A367YMH7_9ASCO</name>
<dbReference type="InterPro" id="IPR003959">
    <property type="entry name" value="ATPase_AAA_core"/>
</dbReference>
<organism evidence="2 3">
    <name type="scientific">Candida viswanathii</name>
    <dbReference type="NCBI Taxonomy" id="5486"/>
    <lineage>
        <taxon>Eukaryota</taxon>
        <taxon>Fungi</taxon>
        <taxon>Dikarya</taxon>
        <taxon>Ascomycota</taxon>
        <taxon>Saccharomycotina</taxon>
        <taxon>Pichiomycetes</taxon>
        <taxon>Debaryomycetaceae</taxon>
        <taxon>Candida/Lodderomyces clade</taxon>
        <taxon>Candida</taxon>
    </lineage>
</organism>
<protein>
    <submittedName>
        <fullName evidence="2">DNA-dependent ATPase MGS1</fullName>
    </submittedName>
</protein>
<dbReference type="InterPro" id="IPR027417">
    <property type="entry name" value="P-loop_NTPase"/>
</dbReference>
<dbReference type="PANTHER" id="PTHR13779:SF7">
    <property type="entry name" value="ATPASE WRNIP1"/>
    <property type="match status" value="1"/>
</dbReference>
<evidence type="ECO:0000313" key="2">
    <source>
        <dbReference type="EMBL" id="RCK67083.1"/>
    </source>
</evidence>
<feature type="domain" description="AAA+ ATPase" evidence="1">
    <location>
        <begin position="54"/>
        <end position="164"/>
    </location>
</feature>
<evidence type="ECO:0000259" key="1">
    <source>
        <dbReference type="SMART" id="SM00382"/>
    </source>
</evidence>
<dbReference type="Pfam" id="PF00004">
    <property type="entry name" value="AAA"/>
    <property type="match status" value="1"/>
</dbReference>
<dbReference type="GO" id="GO:0008047">
    <property type="term" value="F:enzyme activator activity"/>
    <property type="evidence" value="ECO:0007669"/>
    <property type="project" value="TreeGrafter"/>
</dbReference>
<dbReference type="EMBL" id="QLNQ01000001">
    <property type="protein sequence ID" value="RCK67083.1"/>
    <property type="molecule type" value="Genomic_DNA"/>
</dbReference>
<dbReference type="GO" id="GO:0006261">
    <property type="term" value="P:DNA-templated DNA replication"/>
    <property type="evidence" value="ECO:0007669"/>
    <property type="project" value="TreeGrafter"/>
</dbReference>
<dbReference type="GO" id="GO:0017116">
    <property type="term" value="F:single-stranded DNA helicase activity"/>
    <property type="evidence" value="ECO:0007669"/>
    <property type="project" value="TreeGrafter"/>
</dbReference>
<reference evidence="2 3" key="1">
    <citation type="submission" date="2018-06" db="EMBL/GenBank/DDBJ databases">
        <title>Whole genome sequencing of Candida tropicalis (genome annotated by CSBL at Korea University).</title>
        <authorList>
            <person name="Ahn J."/>
        </authorList>
    </citation>
    <scope>NUCLEOTIDE SEQUENCE [LARGE SCALE GENOMIC DNA]</scope>
    <source>
        <strain evidence="2 3">ATCC 20962</strain>
    </source>
</reference>
<keyword evidence="3" id="KW-1185">Reference proteome</keyword>
<dbReference type="CDD" id="cd00009">
    <property type="entry name" value="AAA"/>
    <property type="match status" value="1"/>
</dbReference>
<dbReference type="GO" id="GO:0005634">
    <property type="term" value="C:nucleus"/>
    <property type="evidence" value="ECO:0007669"/>
    <property type="project" value="TreeGrafter"/>
</dbReference>
<sequence length="496" mass="56683">MEDNDYTQATFRTRVETSTLYEAIRPTTFNEYVGQGHLINAQNGSIYTFIKLGYLPSMIFLGPPGVGKTTLASVISYECKLPFIELSATTLTTDELRQIASMHEKQIVVFIDEIHRLTKVQQDWLLPYVENGEMILIGATTSHPSKRIRHAILSRCHVFHLHKLSPAELQIILEKAIKYQNLKREHVLGFSHVIYDQTCEDLILDQAHGDSRIAINLVALISNYFGEGDRVEPVHLKESVLRKILSNLTYTFSGETIKNQDVFIRFMDVLKHGCTPSYQSSLFYDNPLEFFYDRFKSKEADSDYIHQMQVSDDSDVEDGELYSDCESEDATAVEDINDADDFQLVAALYYLNLLLQKGESPIAIFRRLILFAVKYTDCDNFTFGKLRAFKKSIDNRNDGNAINILSNCVEWLMYKPRISDGIHLAALLKELTDYFSDQNLDNQLGEASINIDTVEISFDENEVHEAETYPEFCQSHASQIKGFEVTYDDSFELMSS</sequence>
<dbReference type="SMART" id="SM00382">
    <property type="entry name" value="AAA"/>
    <property type="match status" value="1"/>
</dbReference>
<proteinExistence type="predicted"/>
<dbReference type="AlphaFoldDB" id="A0A367YMH7"/>
<evidence type="ECO:0000313" key="3">
    <source>
        <dbReference type="Proteomes" id="UP000253472"/>
    </source>
</evidence>
<dbReference type="InterPro" id="IPR051314">
    <property type="entry name" value="AAA_ATPase_RarA/MGS1/WRNIP1"/>
</dbReference>
<accession>A0A367YMH7</accession>
<gene>
    <name evidence="2" type="primary">MGS1_0</name>
    <name evidence="2" type="ORF">Cantr_02623</name>
</gene>
<dbReference type="Gene3D" id="3.40.50.300">
    <property type="entry name" value="P-loop containing nucleotide triphosphate hydrolases"/>
    <property type="match status" value="1"/>
</dbReference>
<dbReference type="OrthoDB" id="10265467at2759"/>
<dbReference type="SUPFAM" id="SSF52540">
    <property type="entry name" value="P-loop containing nucleoside triphosphate hydrolases"/>
    <property type="match status" value="1"/>
</dbReference>
<dbReference type="GO" id="GO:0016887">
    <property type="term" value="F:ATP hydrolysis activity"/>
    <property type="evidence" value="ECO:0007669"/>
    <property type="project" value="InterPro"/>
</dbReference>
<dbReference type="STRING" id="5486.A0A367YMH7"/>
<comment type="caution">
    <text evidence="2">The sequence shown here is derived from an EMBL/GenBank/DDBJ whole genome shotgun (WGS) entry which is preliminary data.</text>
</comment>
<dbReference type="InterPro" id="IPR003593">
    <property type="entry name" value="AAA+_ATPase"/>
</dbReference>
<dbReference type="Proteomes" id="UP000253472">
    <property type="component" value="Unassembled WGS sequence"/>
</dbReference>
<dbReference type="GO" id="GO:0005524">
    <property type="term" value="F:ATP binding"/>
    <property type="evidence" value="ECO:0007669"/>
    <property type="project" value="InterPro"/>
</dbReference>
<dbReference type="PANTHER" id="PTHR13779">
    <property type="entry name" value="WERNER HELICASE-INTERACTING PROTEIN 1 FAMILY MEMBER"/>
    <property type="match status" value="1"/>
</dbReference>